<protein>
    <recommendedName>
        <fullName evidence="1">RNA-directed DNA polymerase</fullName>
        <ecNumber evidence="1">2.7.7.49</ecNumber>
    </recommendedName>
</protein>
<evidence type="ECO:0000256" key="8">
    <source>
        <dbReference type="ARBA" id="ARBA00034120"/>
    </source>
</evidence>
<dbReference type="GO" id="GO:0003964">
    <property type="term" value="F:RNA-directed DNA polymerase activity"/>
    <property type="evidence" value="ECO:0007669"/>
    <property type="project" value="UniProtKB-KW"/>
</dbReference>
<dbReference type="PANTHER" id="PTHR34047">
    <property type="entry name" value="NUCLEAR INTRON MATURASE 1, MITOCHONDRIAL-RELATED"/>
    <property type="match status" value="1"/>
</dbReference>
<dbReference type="Gene3D" id="3.30.70.270">
    <property type="match status" value="1"/>
</dbReference>
<name>A0ABV6FXE4_9BACT</name>
<evidence type="ECO:0000313" key="11">
    <source>
        <dbReference type="EMBL" id="MFC0264548.1"/>
    </source>
</evidence>
<feature type="domain" description="Reverse transcriptase" evidence="10">
    <location>
        <begin position="103"/>
        <end position="343"/>
    </location>
</feature>
<comment type="catalytic activity">
    <reaction evidence="9">
        <text>DNA(n) + a 2'-deoxyribonucleoside 5'-triphosphate = DNA(n+1) + diphosphate</text>
        <dbReference type="Rhea" id="RHEA:22508"/>
        <dbReference type="Rhea" id="RHEA-COMP:17339"/>
        <dbReference type="Rhea" id="RHEA-COMP:17340"/>
        <dbReference type="ChEBI" id="CHEBI:33019"/>
        <dbReference type="ChEBI" id="CHEBI:61560"/>
        <dbReference type="ChEBI" id="CHEBI:173112"/>
        <dbReference type="EC" id="2.7.7.49"/>
    </reaction>
</comment>
<evidence type="ECO:0000256" key="5">
    <source>
        <dbReference type="ARBA" id="ARBA00022842"/>
    </source>
</evidence>
<evidence type="ECO:0000256" key="4">
    <source>
        <dbReference type="ARBA" id="ARBA00022723"/>
    </source>
</evidence>
<accession>A0ABV6FXE4</accession>
<comment type="caution">
    <text evidence="11">The sequence shown here is derived from an EMBL/GenBank/DDBJ whole genome shotgun (WGS) entry which is preliminary data.</text>
</comment>
<keyword evidence="7" id="KW-0051">Antiviral defense</keyword>
<dbReference type="Pfam" id="PF08388">
    <property type="entry name" value="GIIM"/>
    <property type="match status" value="1"/>
</dbReference>
<organism evidence="11 12">
    <name type="scientific">Fontibacter flavus</name>
    <dbReference type="NCBI Taxonomy" id="654838"/>
    <lineage>
        <taxon>Bacteria</taxon>
        <taxon>Pseudomonadati</taxon>
        <taxon>Bacteroidota</taxon>
        <taxon>Cytophagia</taxon>
        <taxon>Cytophagales</taxon>
        <taxon>Cyclobacteriaceae</taxon>
        <taxon>Fontibacter</taxon>
    </lineage>
</organism>
<keyword evidence="12" id="KW-1185">Reference proteome</keyword>
<dbReference type="Proteomes" id="UP001589797">
    <property type="component" value="Unassembled WGS sequence"/>
</dbReference>
<evidence type="ECO:0000256" key="1">
    <source>
        <dbReference type="ARBA" id="ARBA00012493"/>
    </source>
</evidence>
<keyword evidence="6 11" id="KW-0695">RNA-directed DNA polymerase</keyword>
<evidence type="ECO:0000256" key="2">
    <source>
        <dbReference type="ARBA" id="ARBA00022679"/>
    </source>
</evidence>
<dbReference type="InterPro" id="IPR051083">
    <property type="entry name" value="GrpII_Intron_Splice-Mob/Def"/>
</dbReference>
<dbReference type="EC" id="2.7.7.49" evidence="1"/>
<keyword evidence="5" id="KW-0460">Magnesium</keyword>
<reference evidence="11 12" key="1">
    <citation type="submission" date="2024-09" db="EMBL/GenBank/DDBJ databases">
        <authorList>
            <person name="Sun Q."/>
            <person name="Mori K."/>
        </authorList>
    </citation>
    <scope>NUCLEOTIDE SEQUENCE [LARGE SCALE GENOMIC DNA]</scope>
    <source>
        <strain evidence="11 12">CCM 7650</strain>
    </source>
</reference>
<dbReference type="EMBL" id="JBHLWI010000063">
    <property type="protein sequence ID" value="MFC0264548.1"/>
    <property type="molecule type" value="Genomic_DNA"/>
</dbReference>
<gene>
    <name evidence="11" type="primary">ltrA</name>
    <name evidence="11" type="ORF">ACFFIP_17810</name>
</gene>
<dbReference type="InterPro" id="IPR000477">
    <property type="entry name" value="RT_dom"/>
</dbReference>
<comment type="similarity">
    <text evidence="8">Belongs to the bacterial reverse transcriptase family.</text>
</comment>
<evidence type="ECO:0000256" key="3">
    <source>
        <dbReference type="ARBA" id="ARBA00022695"/>
    </source>
</evidence>
<dbReference type="CDD" id="cd01651">
    <property type="entry name" value="RT_G2_intron"/>
    <property type="match status" value="1"/>
</dbReference>
<dbReference type="InterPro" id="IPR000123">
    <property type="entry name" value="Reverse_transcriptase_msDNA"/>
</dbReference>
<keyword evidence="2 11" id="KW-0808">Transferase</keyword>
<dbReference type="Pfam" id="PF00078">
    <property type="entry name" value="RVT_1"/>
    <property type="match status" value="1"/>
</dbReference>
<evidence type="ECO:0000313" key="12">
    <source>
        <dbReference type="Proteomes" id="UP001589797"/>
    </source>
</evidence>
<dbReference type="NCBIfam" id="TIGR04416">
    <property type="entry name" value="group_II_RT_mat"/>
    <property type="match status" value="1"/>
</dbReference>
<proteinExistence type="inferred from homology"/>
<dbReference type="InterPro" id="IPR043502">
    <property type="entry name" value="DNA/RNA_pol_sf"/>
</dbReference>
<dbReference type="PANTHER" id="PTHR34047:SF3">
    <property type="entry name" value="BLR2052 PROTEIN"/>
    <property type="match status" value="1"/>
</dbReference>
<dbReference type="InterPro" id="IPR013597">
    <property type="entry name" value="Mat_intron_G2"/>
</dbReference>
<dbReference type="PROSITE" id="PS50878">
    <property type="entry name" value="RT_POL"/>
    <property type="match status" value="1"/>
</dbReference>
<evidence type="ECO:0000256" key="6">
    <source>
        <dbReference type="ARBA" id="ARBA00022918"/>
    </source>
</evidence>
<evidence type="ECO:0000256" key="7">
    <source>
        <dbReference type="ARBA" id="ARBA00023118"/>
    </source>
</evidence>
<keyword evidence="4" id="KW-0479">Metal-binding</keyword>
<dbReference type="SUPFAM" id="SSF56672">
    <property type="entry name" value="DNA/RNA polymerases"/>
    <property type="match status" value="1"/>
</dbReference>
<dbReference type="PRINTS" id="PR00866">
    <property type="entry name" value="RNADNAPOLMS"/>
</dbReference>
<sequence length="466" mass="55198">MGSTHEAYSIDVYKDDGCCCSSDEVFVMSMERRTADIQFQVSKQLEKLRMTDLFGTRSKPIPITKDMVREAYRKVRANKGSSGVDEISLKTFDENLSKNLYKIWNRMASGSYFPKPVKEVVIPKSNGGERKLGIPSISDRIAQEVVKTYLEPRLEAEFLPQSYGYRPHKSAHQALEEVQTNVRLYAWVIDMDIKSFFDEVNHELLMKAIEKHVPEKWLKMYIKRWLETPVQTKEGLVHKQGQGTPQGGVISPLLANLFLHYVLDKWIEKTFPTVKFVRYADDVVVHCKSENQSHYVLEGIRRRLNECKLRLSEEKTKITYCQDYRREKRKDYPKKFDFLGHTFKPMSKKSNRNTGVFLGFDCQMSMKSRSRIIESWKEMRFHRESTWTIQNIAKLINSKSRGLINYFGKMEKRMLERLFRYLDYRIAKWVKNKFKRLRSYQKAFNWLRDIRLSYPNMFVHWSISKI</sequence>
<keyword evidence="3 11" id="KW-0548">Nucleotidyltransferase</keyword>
<dbReference type="RefSeq" id="WP_382389112.1">
    <property type="nucleotide sequence ID" value="NZ_JBHLWI010000063.1"/>
</dbReference>
<evidence type="ECO:0000256" key="9">
    <source>
        <dbReference type="ARBA" id="ARBA00048173"/>
    </source>
</evidence>
<dbReference type="InterPro" id="IPR030931">
    <property type="entry name" value="Group_II_RT_mat"/>
</dbReference>
<dbReference type="InterPro" id="IPR043128">
    <property type="entry name" value="Rev_trsase/Diguanyl_cyclase"/>
</dbReference>
<evidence type="ECO:0000259" key="10">
    <source>
        <dbReference type="PROSITE" id="PS50878"/>
    </source>
</evidence>